<accession>A0ABN1QHP2</accession>
<keyword evidence="1" id="KW-0479">Metal-binding</keyword>
<dbReference type="PANTHER" id="PTHR22789:SF0">
    <property type="entry name" value="3-OXO-TETRONATE 4-PHOSPHATE DECARBOXYLASE-RELATED"/>
    <property type="match status" value="1"/>
</dbReference>
<dbReference type="Pfam" id="PF00596">
    <property type="entry name" value="Aldolase_II"/>
    <property type="match status" value="1"/>
</dbReference>
<keyword evidence="2" id="KW-0456">Lyase</keyword>
<dbReference type="InterPro" id="IPR036409">
    <property type="entry name" value="Aldolase_II/adducin_N_sf"/>
</dbReference>
<name>A0ABN1QHP2_9PSEU</name>
<dbReference type="SUPFAM" id="SSF53639">
    <property type="entry name" value="AraD/HMP-PK domain-like"/>
    <property type="match status" value="1"/>
</dbReference>
<keyword evidence="5" id="KW-1185">Reference proteome</keyword>
<dbReference type="EMBL" id="BAAAHP010000108">
    <property type="protein sequence ID" value="GAA0942481.1"/>
    <property type="molecule type" value="Genomic_DNA"/>
</dbReference>
<dbReference type="Proteomes" id="UP001499967">
    <property type="component" value="Unassembled WGS sequence"/>
</dbReference>
<proteinExistence type="predicted"/>
<dbReference type="PANTHER" id="PTHR22789">
    <property type="entry name" value="FUCULOSE PHOSPHATE ALDOLASE"/>
    <property type="match status" value="1"/>
</dbReference>
<comment type="caution">
    <text evidence="4">The sequence shown here is derived from an EMBL/GenBank/DDBJ whole genome shotgun (WGS) entry which is preliminary data.</text>
</comment>
<gene>
    <name evidence="4" type="ORF">GCM10009559_38630</name>
</gene>
<dbReference type="SMART" id="SM01007">
    <property type="entry name" value="Aldolase_II"/>
    <property type="match status" value="1"/>
</dbReference>
<evidence type="ECO:0000313" key="5">
    <source>
        <dbReference type="Proteomes" id="UP001499967"/>
    </source>
</evidence>
<protein>
    <recommendedName>
        <fullName evidence="3">Class II aldolase/adducin N-terminal domain-containing protein</fullName>
    </recommendedName>
</protein>
<feature type="domain" description="Class II aldolase/adducin N-terminal" evidence="3">
    <location>
        <begin position="9"/>
        <end position="193"/>
    </location>
</feature>
<evidence type="ECO:0000259" key="3">
    <source>
        <dbReference type="SMART" id="SM01007"/>
    </source>
</evidence>
<evidence type="ECO:0000313" key="4">
    <source>
        <dbReference type="EMBL" id="GAA0942481.1"/>
    </source>
</evidence>
<dbReference type="Gene3D" id="3.40.225.10">
    <property type="entry name" value="Class II aldolase/adducin N-terminal domain"/>
    <property type="match status" value="1"/>
</dbReference>
<organism evidence="4 5">
    <name type="scientific">Pseudonocardia zijingensis</name>
    <dbReference type="NCBI Taxonomy" id="153376"/>
    <lineage>
        <taxon>Bacteria</taxon>
        <taxon>Bacillati</taxon>
        <taxon>Actinomycetota</taxon>
        <taxon>Actinomycetes</taxon>
        <taxon>Pseudonocardiales</taxon>
        <taxon>Pseudonocardiaceae</taxon>
        <taxon>Pseudonocardia</taxon>
    </lineage>
</organism>
<sequence>MSVLDRAVRDLVIANRVLANEGVLDAYGHVSVRHPDDPQRYLLSRSLGPEHVTPDDIVEFTLDGTAVSDDRPPYLERFIHGAVYAARPEVGAVVHGHTAAVLPYTITDVPLRAVVHDASDIGSHIPRWDIREEFGDDTDMLVRSEEMGKSLARRLGDHSVVLMRGHGFAAAGRSLVMTVRMCVYLGRNAQVQTIAAAAGGEVVALTDGEIAARRAYDPDSPAMRRGWNAWAERAGCGHLLDGQGAP</sequence>
<dbReference type="InterPro" id="IPR001303">
    <property type="entry name" value="Aldolase_II/adducin_N"/>
</dbReference>
<evidence type="ECO:0000256" key="1">
    <source>
        <dbReference type="ARBA" id="ARBA00022723"/>
    </source>
</evidence>
<evidence type="ECO:0000256" key="2">
    <source>
        <dbReference type="ARBA" id="ARBA00023239"/>
    </source>
</evidence>
<reference evidence="4 5" key="1">
    <citation type="journal article" date="2019" name="Int. J. Syst. Evol. Microbiol.">
        <title>The Global Catalogue of Microorganisms (GCM) 10K type strain sequencing project: providing services to taxonomists for standard genome sequencing and annotation.</title>
        <authorList>
            <consortium name="The Broad Institute Genomics Platform"/>
            <consortium name="The Broad Institute Genome Sequencing Center for Infectious Disease"/>
            <person name="Wu L."/>
            <person name="Ma J."/>
        </authorList>
    </citation>
    <scope>NUCLEOTIDE SEQUENCE [LARGE SCALE GENOMIC DNA]</scope>
    <source>
        <strain evidence="4 5">JCM 11117</strain>
    </source>
</reference>
<dbReference type="RefSeq" id="WP_343942859.1">
    <property type="nucleotide sequence ID" value="NZ_BAAAHP010000108.1"/>
</dbReference>
<dbReference type="InterPro" id="IPR050197">
    <property type="entry name" value="Aldolase_class_II_sugar_metab"/>
</dbReference>